<accession>A0A7L5C3L2</accession>
<dbReference type="InterPro" id="IPR011037">
    <property type="entry name" value="Pyrv_Knase-like_insert_dom_sf"/>
</dbReference>
<dbReference type="AlphaFoldDB" id="A0A7L5C3L2"/>
<dbReference type="PROSITE" id="PS51340">
    <property type="entry name" value="MOSC"/>
    <property type="match status" value="1"/>
</dbReference>
<dbReference type="Pfam" id="PF03473">
    <property type="entry name" value="MOSC"/>
    <property type="match status" value="1"/>
</dbReference>
<dbReference type="RefSeq" id="WP_165101370.1">
    <property type="nucleotide sequence ID" value="NZ_CP049056.1"/>
</dbReference>
<dbReference type="KEGG" id="hdh:G5B40_17560"/>
<evidence type="ECO:0000313" key="2">
    <source>
        <dbReference type="EMBL" id="QIE57086.1"/>
    </source>
</evidence>
<keyword evidence="3" id="KW-1185">Reference proteome</keyword>
<dbReference type="Gene3D" id="2.40.33.20">
    <property type="entry name" value="PK beta-barrel domain-like"/>
    <property type="match status" value="1"/>
</dbReference>
<protein>
    <submittedName>
        <fullName evidence="2">MOSC domain-containing protein</fullName>
    </submittedName>
</protein>
<dbReference type="GO" id="GO:0030170">
    <property type="term" value="F:pyridoxal phosphate binding"/>
    <property type="evidence" value="ECO:0007669"/>
    <property type="project" value="InterPro"/>
</dbReference>
<dbReference type="Proteomes" id="UP000503336">
    <property type="component" value="Chromosome"/>
</dbReference>
<proteinExistence type="predicted"/>
<dbReference type="InterPro" id="IPR005303">
    <property type="entry name" value="MOCOS_middle"/>
</dbReference>
<feature type="domain" description="MOSC" evidence="1">
    <location>
        <begin position="82"/>
        <end position="249"/>
    </location>
</feature>
<dbReference type="InterPro" id="IPR005302">
    <property type="entry name" value="MoCF_Sase_C"/>
</dbReference>
<dbReference type="EMBL" id="CP049056">
    <property type="protein sequence ID" value="QIE57086.1"/>
    <property type="molecule type" value="Genomic_DNA"/>
</dbReference>
<sequence length="249" mass="26854">MGRLTGIRRHPVKGLGDERLEAVVLSAGRHVPWDRAWAVAHGKSAFDPVKPEWVARRNFVVQANSPELSRIACAYDEAGGRLSFSHPALGALDADPGAEGERIADWIAPVAAGSGPGPYTLVRLPNGGVLTDVADAHVSIGNLATLRALEEIAGRKLAPIRFRMNLWLDGFAPWEEFDWLGREISVGAARLRVTARVTRCTAPAASPDTGARDVEVTKLLHAQYRHTDFGVYSQVVRGGEIAIRDEAGT</sequence>
<dbReference type="GO" id="GO:0030151">
    <property type="term" value="F:molybdenum ion binding"/>
    <property type="evidence" value="ECO:0007669"/>
    <property type="project" value="InterPro"/>
</dbReference>
<evidence type="ECO:0000259" key="1">
    <source>
        <dbReference type="PROSITE" id="PS51340"/>
    </source>
</evidence>
<gene>
    <name evidence="2" type="ORF">G5B40_17560</name>
</gene>
<organism evidence="2 3">
    <name type="scientific">Pikeienuella piscinae</name>
    <dbReference type="NCBI Taxonomy" id="2748098"/>
    <lineage>
        <taxon>Bacteria</taxon>
        <taxon>Pseudomonadati</taxon>
        <taxon>Pseudomonadota</taxon>
        <taxon>Alphaproteobacteria</taxon>
        <taxon>Rhodobacterales</taxon>
        <taxon>Paracoccaceae</taxon>
        <taxon>Pikeienuella</taxon>
    </lineage>
</organism>
<dbReference type="GO" id="GO:0003824">
    <property type="term" value="F:catalytic activity"/>
    <property type="evidence" value="ECO:0007669"/>
    <property type="project" value="InterPro"/>
</dbReference>
<evidence type="ECO:0000313" key="3">
    <source>
        <dbReference type="Proteomes" id="UP000503336"/>
    </source>
</evidence>
<name>A0A7L5C3L2_9RHOB</name>
<dbReference type="SUPFAM" id="SSF50800">
    <property type="entry name" value="PK beta-barrel domain-like"/>
    <property type="match status" value="1"/>
</dbReference>
<dbReference type="Pfam" id="PF03476">
    <property type="entry name" value="MOSC_N"/>
    <property type="match status" value="1"/>
</dbReference>
<reference evidence="2 3" key="1">
    <citation type="submission" date="2020-02" db="EMBL/GenBank/DDBJ databases">
        <title>complete genome sequence of Rhodobacteraceae bacterium.</title>
        <authorList>
            <person name="Park J."/>
            <person name="Kim Y.-S."/>
            <person name="Kim K.-H."/>
        </authorList>
    </citation>
    <scope>NUCLEOTIDE SEQUENCE [LARGE SCALE GENOMIC DNA]</scope>
    <source>
        <strain evidence="2 3">RR4-56</strain>
    </source>
</reference>